<protein>
    <submittedName>
        <fullName evidence="2">Uncharacterized protein</fullName>
    </submittedName>
</protein>
<evidence type="ECO:0000313" key="2">
    <source>
        <dbReference type="EMBL" id="AEJ44859.1"/>
    </source>
</evidence>
<reference evidence="3" key="2">
    <citation type="submission" date="2011-06" db="EMBL/GenBank/DDBJ databases">
        <title>The complete genome sequence of Alicyclobacillus acidocaldarius sp. Tc-4-1.</title>
        <authorList>
            <person name="Chen Y."/>
            <person name="He Y."/>
            <person name="Dong Z."/>
            <person name="Hu S."/>
        </authorList>
    </citation>
    <scope>NUCLEOTIDE SEQUENCE [LARGE SCALE GENOMIC DNA]</scope>
    <source>
        <strain evidence="3">Tc-4-1</strain>
    </source>
</reference>
<gene>
    <name evidence="2" type="ordered locus">TC41_2970</name>
</gene>
<dbReference type="AlphaFoldDB" id="F8IKU3"/>
<dbReference type="HOGENOM" id="CLU_3339215_0_0_9"/>
<name>F8IKU3_ALIAT</name>
<feature type="compositionally biased region" description="Basic and acidic residues" evidence="1">
    <location>
        <begin position="1"/>
        <end position="16"/>
    </location>
</feature>
<dbReference type="PATRIC" id="fig|1048834.4.peg.2821"/>
<feature type="region of interest" description="Disordered" evidence="1">
    <location>
        <begin position="1"/>
        <end position="37"/>
    </location>
</feature>
<dbReference type="STRING" id="1048834.TC41_2970"/>
<dbReference type="Proteomes" id="UP000000292">
    <property type="component" value="Chromosome"/>
</dbReference>
<accession>F8IKU3</accession>
<evidence type="ECO:0000313" key="3">
    <source>
        <dbReference type="Proteomes" id="UP000000292"/>
    </source>
</evidence>
<organism evidence="2 3">
    <name type="scientific">Alicyclobacillus acidocaldarius (strain Tc-4-1)</name>
    <name type="common">Bacillus acidocaldarius</name>
    <dbReference type="NCBI Taxonomy" id="1048834"/>
    <lineage>
        <taxon>Bacteria</taxon>
        <taxon>Bacillati</taxon>
        <taxon>Bacillota</taxon>
        <taxon>Bacilli</taxon>
        <taxon>Bacillales</taxon>
        <taxon>Alicyclobacillaceae</taxon>
        <taxon>Alicyclobacillus</taxon>
    </lineage>
</organism>
<proteinExistence type="predicted"/>
<sequence>MIEARRHEDTKTKDAAEPVLGGFFDHMPSRGRLRLAN</sequence>
<evidence type="ECO:0000256" key="1">
    <source>
        <dbReference type="SAM" id="MobiDB-lite"/>
    </source>
</evidence>
<reference evidence="2 3" key="1">
    <citation type="journal article" date="2011" name="J. Bacteriol.">
        <title>Complete Genome Sequence of Alicyclobacillus acidocaldarius Strain Tc-4-1.</title>
        <authorList>
            <person name="Chen Y."/>
            <person name="He Y."/>
            <person name="Zhang B."/>
            <person name="Yang J."/>
            <person name="Li W."/>
            <person name="Dong Z."/>
            <person name="Hu S."/>
        </authorList>
    </citation>
    <scope>NUCLEOTIDE SEQUENCE [LARGE SCALE GENOMIC DNA]</scope>
    <source>
        <strain evidence="2 3">Tc-4-1</strain>
    </source>
</reference>
<dbReference type="KEGG" id="aad:TC41_2970"/>
<dbReference type="EMBL" id="CP002902">
    <property type="protein sequence ID" value="AEJ44859.1"/>
    <property type="molecule type" value="Genomic_DNA"/>
</dbReference>